<comment type="caution">
    <text evidence="1">The sequence shown here is derived from an EMBL/GenBank/DDBJ whole genome shotgun (WGS) entry which is preliminary data.</text>
</comment>
<evidence type="ECO:0000313" key="2">
    <source>
        <dbReference type="Proteomes" id="UP000198211"/>
    </source>
</evidence>
<name>A0A225URY0_9STRA</name>
<dbReference type="Proteomes" id="UP000198211">
    <property type="component" value="Unassembled WGS sequence"/>
</dbReference>
<keyword evidence="2" id="KW-1185">Reference proteome</keyword>
<dbReference type="EMBL" id="NBNE01012429">
    <property type="protein sequence ID" value="OWY95847.1"/>
    <property type="molecule type" value="Genomic_DNA"/>
</dbReference>
<gene>
    <name evidence="1" type="ORF">PHMEG_00034044</name>
</gene>
<proteinExistence type="predicted"/>
<feature type="non-terminal residue" evidence="1">
    <location>
        <position position="1"/>
    </location>
</feature>
<sequence length="138" mass="15933">GVEAIVENWKLLSFYHDEVQIRLQRMEQITQDSLLAFAMIRLTITKKTLQYLYPHLIDNNDKGTAALAAKLLNQHLLVRGSVRFDWDSVNERVVRLESKFDILSPILKLVGSLENVVRVFEEALVTPEGRFLLIDKIK</sequence>
<organism evidence="1 2">
    <name type="scientific">Phytophthora megakarya</name>
    <dbReference type="NCBI Taxonomy" id="4795"/>
    <lineage>
        <taxon>Eukaryota</taxon>
        <taxon>Sar</taxon>
        <taxon>Stramenopiles</taxon>
        <taxon>Oomycota</taxon>
        <taxon>Peronosporomycetes</taxon>
        <taxon>Peronosporales</taxon>
        <taxon>Peronosporaceae</taxon>
        <taxon>Phytophthora</taxon>
    </lineage>
</organism>
<dbReference type="OrthoDB" id="127326at2759"/>
<evidence type="ECO:0000313" key="1">
    <source>
        <dbReference type="EMBL" id="OWY95847.1"/>
    </source>
</evidence>
<dbReference type="AlphaFoldDB" id="A0A225URY0"/>
<protein>
    <submittedName>
        <fullName evidence="1">Uncharacterized protein</fullName>
    </submittedName>
</protein>
<accession>A0A225URY0</accession>
<reference evidence="2" key="1">
    <citation type="submission" date="2017-03" db="EMBL/GenBank/DDBJ databases">
        <title>Phytopthora megakarya and P. palmivora, two closely related causual agents of cacao black pod achieved similar genome size and gene model numbers by different mechanisms.</title>
        <authorList>
            <person name="Ali S."/>
            <person name="Shao J."/>
            <person name="Larry D.J."/>
            <person name="Kronmiller B."/>
            <person name="Shen D."/>
            <person name="Strem M.D."/>
            <person name="Melnick R.L."/>
            <person name="Guiltinan M.J."/>
            <person name="Tyler B.M."/>
            <person name="Meinhardt L.W."/>
            <person name="Bailey B.A."/>
        </authorList>
    </citation>
    <scope>NUCLEOTIDE SEQUENCE [LARGE SCALE GENOMIC DNA]</scope>
    <source>
        <strain evidence="2">zdho120</strain>
    </source>
</reference>